<keyword evidence="9" id="KW-0811">Translocation</keyword>
<feature type="transmembrane region" description="Helical" evidence="13">
    <location>
        <begin position="100"/>
        <end position="125"/>
    </location>
</feature>
<evidence type="ECO:0000256" key="12">
    <source>
        <dbReference type="ARBA" id="ARBA00023242"/>
    </source>
</evidence>
<dbReference type="OMA" id="ILCQQHL"/>
<evidence type="ECO:0000256" key="7">
    <source>
        <dbReference type="ARBA" id="ARBA00022927"/>
    </source>
</evidence>
<evidence type="ECO:0000256" key="6">
    <source>
        <dbReference type="ARBA" id="ARBA00022816"/>
    </source>
</evidence>
<keyword evidence="12" id="KW-0539">Nucleus</keyword>
<evidence type="ECO:0000313" key="14">
    <source>
        <dbReference type="Proteomes" id="UP001165740"/>
    </source>
</evidence>
<dbReference type="OrthoDB" id="67850at2759"/>
<dbReference type="PANTHER" id="PTHR13269">
    <property type="entry name" value="NUCLEOPORIN NDC1"/>
    <property type="match status" value="1"/>
</dbReference>
<evidence type="ECO:0000256" key="13">
    <source>
        <dbReference type="SAM" id="Phobius"/>
    </source>
</evidence>
<feature type="transmembrane region" description="Helical" evidence="13">
    <location>
        <begin position="57"/>
        <end position="80"/>
    </location>
</feature>
<keyword evidence="10" id="KW-0906">Nuclear pore complex</keyword>
<gene>
    <name evidence="15" type="primary">LOC106065460</name>
</gene>
<dbReference type="Proteomes" id="UP001165740">
    <property type="component" value="Chromosome 5"/>
</dbReference>
<keyword evidence="4" id="KW-0813">Transport</keyword>
<keyword evidence="7" id="KW-0653">Protein transport</keyword>
<dbReference type="AlphaFoldDB" id="A0A9W3AB33"/>
<keyword evidence="6" id="KW-0509">mRNA transport</keyword>
<reference evidence="15" key="1">
    <citation type="submission" date="2025-08" db="UniProtKB">
        <authorList>
            <consortium name="RefSeq"/>
        </authorList>
    </citation>
    <scope>IDENTIFICATION</scope>
</reference>
<name>A0A9W3AB33_BIOGL</name>
<sequence>MVSLTNNWFKSEVLFWRSLASLIWSGLLVPIFILLFVSLSGLSIIHPLQWLYDSLTVPFGSSFWLTTFVVATCLLLISWFSLSHFSVVADVNATPLNAFAALFCWSRLPLLTVSLLCGAVTTWSLTRILGSQYKSFTQVKIIDRVELQALNEYNFFLTLNGIVSAGYAHWLFFLSHQYYLQFLHVQKFKLFHIRSDALDLLLSCTWQSFQVVKYYFILYLLFGELFKSWISNSFTIVINTEVMQLNSFLGLLNFNLMWQTYLCTFFILFSWSIARAIIRIFLKDQMEFLISPVLEKDKDHTLPTALVCSASPLLQHLAFLDLSQLARFSSSRRQELVSLSQPGGHPRTWVAVSSSALGIINELIDSVKEENWSILSKVKSQGQCSNEPTVSASKESFGVDLNVSLHVSKLFSSMSSVPVISYLVTEYPDVISRSIFASCQLQIWAVEGISHLASRAINEDKYGVVQSYLPTVFCTLLDLYEVTEKHFKLTSCVLRKYNGSSGSLPDALLRFKLHFTTKTALYRLVGTYKQYLEDLRLHQDYYKKLQPFIDYLV</sequence>
<comment type="subcellular location">
    <subcellularLocation>
        <location evidence="1">Nucleus membrane</location>
        <topology evidence="1">Multi-pass membrane protein</topology>
    </subcellularLocation>
    <subcellularLocation>
        <location evidence="2">Nucleus</location>
        <location evidence="2">Nuclear pore complex</location>
    </subcellularLocation>
</comment>
<dbReference type="GO" id="GO:0015031">
    <property type="term" value="P:protein transport"/>
    <property type="evidence" value="ECO:0007669"/>
    <property type="project" value="UniProtKB-KW"/>
</dbReference>
<keyword evidence="14" id="KW-1185">Reference proteome</keyword>
<keyword evidence="8 13" id="KW-1133">Transmembrane helix</keyword>
<organism evidence="14 15">
    <name type="scientific">Biomphalaria glabrata</name>
    <name type="common">Bloodfluke planorb</name>
    <name type="synonym">Freshwater snail</name>
    <dbReference type="NCBI Taxonomy" id="6526"/>
    <lineage>
        <taxon>Eukaryota</taxon>
        <taxon>Metazoa</taxon>
        <taxon>Spiralia</taxon>
        <taxon>Lophotrochozoa</taxon>
        <taxon>Mollusca</taxon>
        <taxon>Gastropoda</taxon>
        <taxon>Heterobranchia</taxon>
        <taxon>Euthyneura</taxon>
        <taxon>Panpulmonata</taxon>
        <taxon>Hygrophila</taxon>
        <taxon>Lymnaeoidea</taxon>
        <taxon>Planorbidae</taxon>
        <taxon>Biomphalaria</taxon>
    </lineage>
</organism>
<dbReference type="RefSeq" id="XP_055884383.1">
    <property type="nucleotide sequence ID" value="XM_056028408.1"/>
</dbReference>
<dbReference type="GO" id="GO:0031965">
    <property type="term" value="C:nuclear membrane"/>
    <property type="evidence" value="ECO:0007669"/>
    <property type="project" value="UniProtKB-SubCell"/>
</dbReference>
<evidence type="ECO:0000256" key="10">
    <source>
        <dbReference type="ARBA" id="ARBA00023132"/>
    </source>
</evidence>
<evidence type="ECO:0000256" key="9">
    <source>
        <dbReference type="ARBA" id="ARBA00023010"/>
    </source>
</evidence>
<evidence type="ECO:0000256" key="4">
    <source>
        <dbReference type="ARBA" id="ARBA00022448"/>
    </source>
</evidence>
<keyword evidence="11 13" id="KW-0472">Membrane</keyword>
<dbReference type="GeneID" id="106065460"/>
<feature type="transmembrane region" description="Helical" evidence="13">
    <location>
        <begin position="258"/>
        <end position="278"/>
    </location>
</feature>
<protein>
    <submittedName>
        <fullName evidence="15">Nucleoporin NDC1-like</fullName>
    </submittedName>
</protein>
<evidence type="ECO:0000256" key="5">
    <source>
        <dbReference type="ARBA" id="ARBA00022692"/>
    </source>
</evidence>
<evidence type="ECO:0000256" key="8">
    <source>
        <dbReference type="ARBA" id="ARBA00022989"/>
    </source>
</evidence>
<comment type="similarity">
    <text evidence="3">Belongs to the NDC1 family.</text>
</comment>
<dbReference type="GO" id="GO:0030674">
    <property type="term" value="F:protein-macromolecule adaptor activity"/>
    <property type="evidence" value="ECO:0007669"/>
    <property type="project" value="TreeGrafter"/>
</dbReference>
<accession>A0A9W3AB33</accession>
<dbReference type="Pfam" id="PF09531">
    <property type="entry name" value="Ndc1_Nup"/>
    <property type="match status" value="2"/>
</dbReference>
<dbReference type="GO" id="GO:0070762">
    <property type="term" value="C:nuclear pore transmembrane ring"/>
    <property type="evidence" value="ECO:0007669"/>
    <property type="project" value="TreeGrafter"/>
</dbReference>
<evidence type="ECO:0000256" key="1">
    <source>
        <dbReference type="ARBA" id="ARBA00004232"/>
    </source>
</evidence>
<keyword evidence="5 13" id="KW-0812">Transmembrane</keyword>
<evidence type="ECO:0000256" key="3">
    <source>
        <dbReference type="ARBA" id="ARBA00005760"/>
    </source>
</evidence>
<dbReference type="PANTHER" id="PTHR13269:SF6">
    <property type="entry name" value="NUCLEOPORIN NDC1"/>
    <property type="match status" value="1"/>
</dbReference>
<dbReference type="InterPro" id="IPR019049">
    <property type="entry name" value="Nucleoporin_prot_Ndc1/Nup"/>
</dbReference>
<evidence type="ECO:0000256" key="11">
    <source>
        <dbReference type="ARBA" id="ARBA00023136"/>
    </source>
</evidence>
<dbReference type="GO" id="GO:0051028">
    <property type="term" value="P:mRNA transport"/>
    <property type="evidence" value="ECO:0007669"/>
    <property type="project" value="UniProtKB-KW"/>
</dbReference>
<evidence type="ECO:0000313" key="15">
    <source>
        <dbReference type="RefSeq" id="XP_055884383.1"/>
    </source>
</evidence>
<evidence type="ECO:0000256" key="2">
    <source>
        <dbReference type="ARBA" id="ARBA00004567"/>
    </source>
</evidence>
<feature type="transmembrane region" description="Helical" evidence="13">
    <location>
        <begin position="20"/>
        <end position="45"/>
    </location>
</feature>
<dbReference type="GO" id="GO:0006999">
    <property type="term" value="P:nuclear pore organization"/>
    <property type="evidence" value="ECO:0007669"/>
    <property type="project" value="TreeGrafter"/>
</dbReference>
<proteinExistence type="inferred from homology"/>
<feature type="transmembrane region" description="Helical" evidence="13">
    <location>
        <begin position="216"/>
        <end position="238"/>
    </location>
</feature>